<dbReference type="VEuPathDB" id="FungiDB:SPPG_09578"/>
<keyword evidence="3" id="KW-1185">Reference proteome</keyword>
<feature type="compositionally biased region" description="Pro residues" evidence="1">
    <location>
        <begin position="13"/>
        <end position="26"/>
    </location>
</feature>
<sequence>MDRRSSMNHVFASPPPPPPPPRPSTPPFDGEDEPYRDDLTPEDERVEVVVTPLTVVNKGDDSGDEGEVGGSRAGGDGDRPPVPDKI</sequence>
<reference evidence="2 3" key="1">
    <citation type="submission" date="2009-08" db="EMBL/GenBank/DDBJ databases">
        <title>The Genome Sequence of Spizellomyces punctatus strain DAOM BR117.</title>
        <authorList>
            <consortium name="The Broad Institute Genome Sequencing Platform"/>
            <person name="Russ C."/>
            <person name="Cuomo C."/>
            <person name="Shea T."/>
            <person name="Young S.K."/>
            <person name="Zeng Q."/>
            <person name="Koehrsen M."/>
            <person name="Haas B."/>
            <person name="Borodovsky M."/>
            <person name="Guigo R."/>
            <person name="Alvarado L."/>
            <person name="Berlin A."/>
            <person name="Bochicchio J."/>
            <person name="Borenstein D."/>
            <person name="Chapman S."/>
            <person name="Chen Z."/>
            <person name="Engels R."/>
            <person name="Freedman E."/>
            <person name="Gellesch M."/>
            <person name="Goldberg J."/>
            <person name="Griggs A."/>
            <person name="Gujja S."/>
            <person name="Heiman D."/>
            <person name="Hepburn T."/>
            <person name="Howarth C."/>
            <person name="Jen D."/>
            <person name="Larson L."/>
            <person name="Lewis B."/>
            <person name="Mehta T."/>
            <person name="Park D."/>
            <person name="Pearson M."/>
            <person name="Roberts A."/>
            <person name="Saif S."/>
            <person name="Shenoy N."/>
            <person name="Sisk P."/>
            <person name="Stolte C."/>
            <person name="Sykes S."/>
            <person name="Thomson T."/>
            <person name="Walk T."/>
            <person name="White J."/>
            <person name="Yandava C."/>
            <person name="Burger G."/>
            <person name="Gray M.W."/>
            <person name="Holland P.W.H."/>
            <person name="King N."/>
            <person name="Lang F.B.F."/>
            <person name="Roger A.J."/>
            <person name="Ruiz-Trillo I."/>
            <person name="Lander E."/>
            <person name="Nusbaum C."/>
        </authorList>
    </citation>
    <scope>NUCLEOTIDE SEQUENCE [LARGE SCALE GENOMIC DNA]</scope>
    <source>
        <strain evidence="2 3">DAOM BR117</strain>
    </source>
</reference>
<accession>A0A0L0H3L5</accession>
<name>A0A0L0H3L5_SPIPD</name>
<gene>
    <name evidence="2" type="ORF">SPPG_09578</name>
</gene>
<evidence type="ECO:0000313" key="2">
    <source>
        <dbReference type="EMBL" id="KNC95787.1"/>
    </source>
</evidence>
<proteinExistence type="predicted"/>
<evidence type="ECO:0000256" key="1">
    <source>
        <dbReference type="SAM" id="MobiDB-lite"/>
    </source>
</evidence>
<dbReference type="RefSeq" id="XP_016603827.1">
    <property type="nucleotide sequence ID" value="XM_016757755.1"/>
</dbReference>
<feature type="compositionally biased region" description="Basic and acidic residues" evidence="1">
    <location>
        <begin position="36"/>
        <end position="47"/>
    </location>
</feature>
<protein>
    <submittedName>
        <fullName evidence="2">Uncharacterized protein</fullName>
    </submittedName>
</protein>
<dbReference type="InParanoid" id="A0A0L0H3L5"/>
<dbReference type="GeneID" id="27692703"/>
<evidence type="ECO:0000313" key="3">
    <source>
        <dbReference type="Proteomes" id="UP000053201"/>
    </source>
</evidence>
<dbReference type="EMBL" id="KQ257476">
    <property type="protein sequence ID" value="KNC95787.1"/>
    <property type="molecule type" value="Genomic_DNA"/>
</dbReference>
<feature type="region of interest" description="Disordered" evidence="1">
    <location>
        <begin position="1"/>
        <end position="86"/>
    </location>
</feature>
<feature type="compositionally biased region" description="Basic and acidic residues" evidence="1">
    <location>
        <begin position="75"/>
        <end position="86"/>
    </location>
</feature>
<dbReference type="AlphaFoldDB" id="A0A0L0H3L5"/>
<dbReference type="Proteomes" id="UP000053201">
    <property type="component" value="Unassembled WGS sequence"/>
</dbReference>
<organism evidence="2 3">
    <name type="scientific">Spizellomyces punctatus (strain DAOM BR117)</name>
    <dbReference type="NCBI Taxonomy" id="645134"/>
    <lineage>
        <taxon>Eukaryota</taxon>
        <taxon>Fungi</taxon>
        <taxon>Fungi incertae sedis</taxon>
        <taxon>Chytridiomycota</taxon>
        <taxon>Chytridiomycota incertae sedis</taxon>
        <taxon>Chytridiomycetes</taxon>
        <taxon>Spizellomycetales</taxon>
        <taxon>Spizellomycetaceae</taxon>
        <taxon>Spizellomyces</taxon>
    </lineage>
</organism>